<evidence type="ECO:0000313" key="2">
    <source>
        <dbReference type="EMBL" id="EMP23945.1"/>
    </source>
</evidence>
<accession>M7AML3</accession>
<organism evidence="2 3">
    <name type="scientific">Chelonia mydas</name>
    <name type="common">Green sea-turtle</name>
    <name type="synonym">Chelonia agassizi</name>
    <dbReference type="NCBI Taxonomy" id="8469"/>
    <lineage>
        <taxon>Eukaryota</taxon>
        <taxon>Metazoa</taxon>
        <taxon>Chordata</taxon>
        <taxon>Craniata</taxon>
        <taxon>Vertebrata</taxon>
        <taxon>Euteleostomi</taxon>
        <taxon>Archelosauria</taxon>
        <taxon>Testudinata</taxon>
        <taxon>Testudines</taxon>
        <taxon>Cryptodira</taxon>
        <taxon>Durocryptodira</taxon>
        <taxon>Americhelydia</taxon>
        <taxon>Chelonioidea</taxon>
        <taxon>Cheloniidae</taxon>
        <taxon>Chelonia</taxon>
    </lineage>
</organism>
<evidence type="ECO:0000313" key="3">
    <source>
        <dbReference type="Proteomes" id="UP000031443"/>
    </source>
</evidence>
<reference evidence="3" key="1">
    <citation type="journal article" date="2013" name="Nat. Genet.">
        <title>The draft genomes of soft-shell turtle and green sea turtle yield insights into the development and evolution of the turtle-specific body plan.</title>
        <authorList>
            <person name="Wang Z."/>
            <person name="Pascual-Anaya J."/>
            <person name="Zadissa A."/>
            <person name="Li W."/>
            <person name="Niimura Y."/>
            <person name="Huang Z."/>
            <person name="Li C."/>
            <person name="White S."/>
            <person name="Xiong Z."/>
            <person name="Fang D."/>
            <person name="Wang B."/>
            <person name="Ming Y."/>
            <person name="Chen Y."/>
            <person name="Zheng Y."/>
            <person name="Kuraku S."/>
            <person name="Pignatelli M."/>
            <person name="Herrero J."/>
            <person name="Beal K."/>
            <person name="Nozawa M."/>
            <person name="Li Q."/>
            <person name="Wang J."/>
            <person name="Zhang H."/>
            <person name="Yu L."/>
            <person name="Shigenobu S."/>
            <person name="Wang J."/>
            <person name="Liu J."/>
            <person name="Flicek P."/>
            <person name="Searle S."/>
            <person name="Wang J."/>
            <person name="Kuratani S."/>
            <person name="Yin Y."/>
            <person name="Aken B."/>
            <person name="Zhang G."/>
            <person name="Irie N."/>
        </authorList>
    </citation>
    <scope>NUCLEOTIDE SEQUENCE [LARGE SCALE GENOMIC DNA]</scope>
</reference>
<evidence type="ECO:0000256" key="1">
    <source>
        <dbReference type="SAM" id="MobiDB-lite"/>
    </source>
</evidence>
<keyword evidence="3" id="KW-1185">Reference proteome</keyword>
<dbReference type="EMBL" id="KB605321">
    <property type="protein sequence ID" value="EMP23945.1"/>
    <property type="molecule type" value="Genomic_DNA"/>
</dbReference>
<proteinExistence type="predicted"/>
<feature type="region of interest" description="Disordered" evidence="1">
    <location>
        <begin position="1"/>
        <end position="23"/>
    </location>
</feature>
<dbReference type="Proteomes" id="UP000031443">
    <property type="component" value="Unassembled WGS sequence"/>
</dbReference>
<protein>
    <submittedName>
        <fullName evidence="2">Uncharacterized protein</fullName>
    </submittedName>
</protein>
<name>M7AML3_CHEMY</name>
<sequence>MLSEVLKEQHSDAENTEPERSKEKINLLLMASDSDDENEHVSVCSALDRYQVESVIRVVELTELLHWCEWKDPQGTFPAAKNPGDPPPPVYSTHECVCSVEPAWS</sequence>
<gene>
    <name evidence="2" type="ORF">UY3_19012</name>
</gene>
<dbReference type="AlphaFoldDB" id="M7AML3"/>